<feature type="chain" id="PRO_5008101143" evidence="1">
    <location>
        <begin position="18"/>
        <end position="69"/>
    </location>
</feature>
<proteinExistence type="predicted"/>
<protein>
    <submittedName>
        <fullName evidence="2">Uncharacterized protein</fullName>
    </submittedName>
</protein>
<reference evidence="2 3" key="1">
    <citation type="journal article" date="2016" name="PLoS Pathog.">
        <title>Biosynthesis of antibiotic leucinostatins in bio-control fungus Purpureocillium lilacinum and their inhibition on phytophthora revealed by genome mining.</title>
        <authorList>
            <person name="Wang G."/>
            <person name="Liu Z."/>
            <person name="Lin R."/>
            <person name="Li E."/>
            <person name="Mao Z."/>
            <person name="Ling J."/>
            <person name="Yang Y."/>
            <person name="Yin W.B."/>
            <person name="Xie B."/>
        </authorList>
    </citation>
    <scope>NUCLEOTIDE SEQUENCE [LARGE SCALE GENOMIC DNA]</scope>
    <source>
        <strain evidence="2">170</strain>
    </source>
</reference>
<keyword evidence="1" id="KW-0732">Signal</keyword>
<organism evidence="2 3">
    <name type="scientific">Pochonia chlamydosporia 170</name>
    <dbReference type="NCBI Taxonomy" id="1380566"/>
    <lineage>
        <taxon>Eukaryota</taxon>
        <taxon>Fungi</taxon>
        <taxon>Dikarya</taxon>
        <taxon>Ascomycota</taxon>
        <taxon>Pezizomycotina</taxon>
        <taxon>Sordariomycetes</taxon>
        <taxon>Hypocreomycetidae</taxon>
        <taxon>Hypocreales</taxon>
        <taxon>Clavicipitaceae</taxon>
        <taxon>Pochonia</taxon>
    </lineage>
</organism>
<dbReference type="Proteomes" id="UP000078397">
    <property type="component" value="Unassembled WGS sequence"/>
</dbReference>
<dbReference type="GeneID" id="28855304"/>
<feature type="signal peptide" evidence="1">
    <location>
        <begin position="1"/>
        <end position="17"/>
    </location>
</feature>
<dbReference type="KEGG" id="pchm:VFPPC_13535"/>
<name>A0A179F2L0_METCM</name>
<evidence type="ECO:0000313" key="2">
    <source>
        <dbReference type="EMBL" id="OAQ59621.1"/>
    </source>
</evidence>
<gene>
    <name evidence="2" type="ORF">VFPPC_13535</name>
</gene>
<evidence type="ECO:0000256" key="1">
    <source>
        <dbReference type="SAM" id="SignalP"/>
    </source>
</evidence>
<sequence length="69" mass="7024">MKFSAVAAVFFASVAMAVPLQEESGLEARGCTHLACATKCCKEAGGCSSLNCASSVCSGSKCICHCHYG</sequence>
<dbReference type="AlphaFoldDB" id="A0A179F2L0"/>
<dbReference type="RefSeq" id="XP_018137614.1">
    <property type="nucleotide sequence ID" value="XM_018291310.1"/>
</dbReference>
<accession>A0A179F2L0</accession>
<dbReference type="EMBL" id="LSBJ02000002">
    <property type="protein sequence ID" value="OAQ59621.1"/>
    <property type="molecule type" value="Genomic_DNA"/>
</dbReference>
<comment type="caution">
    <text evidence="2">The sequence shown here is derived from an EMBL/GenBank/DDBJ whole genome shotgun (WGS) entry which is preliminary data.</text>
</comment>
<dbReference type="OrthoDB" id="10427658at2759"/>
<keyword evidence="3" id="KW-1185">Reference proteome</keyword>
<evidence type="ECO:0000313" key="3">
    <source>
        <dbReference type="Proteomes" id="UP000078397"/>
    </source>
</evidence>